<dbReference type="Gramene" id="rna-AYBTSS11_LOCUS22285">
    <property type="protein sequence ID" value="CAJ1969489.1"/>
    <property type="gene ID" value="gene-AYBTSS11_LOCUS22285"/>
</dbReference>
<feature type="region of interest" description="Disordered" evidence="1">
    <location>
        <begin position="1"/>
        <end position="48"/>
    </location>
</feature>
<accession>A0AA86TJ53</accession>
<organism evidence="2 3">
    <name type="scientific">Sphenostylis stenocarpa</name>
    <dbReference type="NCBI Taxonomy" id="92480"/>
    <lineage>
        <taxon>Eukaryota</taxon>
        <taxon>Viridiplantae</taxon>
        <taxon>Streptophyta</taxon>
        <taxon>Embryophyta</taxon>
        <taxon>Tracheophyta</taxon>
        <taxon>Spermatophyta</taxon>
        <taxon>Magnoliopsida</taxon>
        <taxon>eudicotyledons</taxon>
        <taxon>Gunneridae</taxon>
        <taxon>Pentapetalae</taxon>
        <taxon>rosids</taxon>
        <taxon>fabids</taxon>
        <taxon>Fabales</taxon>
        <taxon>Fabaceae</taxon>
        <taxon>Papilionoideae</taxon>
        <taxon>50 kb inversion clade</taxon>
        <taxon>NPAAA clade</taxon>
        <taxon>indigoferoid/millettioid clade</taxon>
        <taxon>Phaseoleae</taxon>
        <taxon>Sphenostylis</taxon>
    </lineage>
</organism>
<keyword evidence="3" id="KW-1185">Reference proteome</keyword>
<protein>
    <submittedName>
        <fullName evidence="2">Uncharacterized protein</fullName>
    </submittedName>
</protein>
<evidence type="ECO:0000313" key="2">
    <source>
        <dbReference type="EMBL" id="CAJ1969489.1"/>
    </source>
</evidence>
<evidence type="ECO:0000313" key="3">
    <source>
        <dbReference type="Proteomes" id="UP001189624"/>
    </source>
</evidence>
<feature type="region of interest" description="Disordered" evidence="1">
    <location>
        <begin position="80"/>
        <end position="106"/>
    </location>
</feature>
<proteinExistence type="predicted"/>
<dbReference type="Proteomes" id="UP001189624">
    <property type="component" value="Chromosome 7"/>
</dbReference>
<sequence>MQLFMQPAHDSPKERGGSNPLKTSEENRIDVQSFIDSNRCKNKKARDEEHISKANVKDLDQARGSAFRLSGDFDSLPLLIDEKKPDSHRKGSTMDEKKCEKEREKK</sequence>
<gene>
    <name evidence="2" type="ORF">AYBTSS11_LOCUS22285</name>
</gene>
<evidence type="ECO:0000256" key="1">
    <source>
        <dbReference type="SAM" id="MobiDB-lite"/>
    </source>
</evidence>
<name>A0AA86TJ53_9FABA</name>
<reference evidence="2" key="1">
    <citation type="submission" date="2023-10" db="EMBL/GenBank/DDBJ databases">
        <authorList>
            <person name="Domelevo Entfellner J.-B."/>
        </authorList>
    </citation>
    <scope>NUCLEOTIDE SEQUENCE</scope>
</reference>
<feature type="non-terminal residue" evidence="2">
    <location>
        <position position="106"/>
    </location>
</feature>
<dbReference type="EMBL" id="OY731404">
    <property type="protein sequence ID" value="CAJ1969489.1"/>
    <property type="molecule type" value="Genomic_DNA"/>
</dbReference>
<dbReference type="AlphaFoldDB" id="A0AA86TJ53"/>